<proteinExistence type="predicted"/>
<dbReference type="AlphaFoldDB" id="A0A381TY18"/>
<protein>
    <recommendedName>
        <fullName evidence="2">CBS domain-containing protein</fullName>
    </recommendedName>
</protein>
<dbReference type="EMBL" id="UINC01005367">
    <property type="protein sequence ID" value="SVA20892.1"/>
    <property type="molecule type" value="Genomic_DNA"/>
</dbReference>
<gene>
    <name evidence="1" type="ORF">METZ01_LOCUS73746</name>
</gene>
<evidence type="ECO:0000313" key="1">
    <source>
        <dbReference type="EMBL" id="SVA20892.1"/>
    </source>
</evidence>
<evidence type="ECO:0008006" key="2">
    <source>
        <dbReference type="Google" id="ProtNLM"/>
    </source>
</evidence>
<reference evidence="1" key="1">
    <citation type="submission" date="2018-05" db="EMBL/GenBank/DDBJ databases">
        <authorList>
            <person name="Lanie J.A."/>
            <person name="Ng W.-L."/>
            <person name="Kazmierczak K.M."/>
            <person name="Andrzejewski T.M."/>
            <person name="Davidsen T.M."/>
            <person name="Wayne K.J."/>
            <person name="Tettelin H."/>
            <person name="Glass J.I."/>
            <person name="Rusch D."/>
            <person name="Podicherti R."/>
            <person name="Tsui H.-C.T."/>
            <person name="Winkler M.E."/>
        </authorList>
    </citation>
    <scope>NUCLEOTIDE SEQUENCE</scope>
</reference>
<accession>A0A381TY18</accession>
<organism evidence="1">
    <name type="scientific">marine metagenome</name>
    <dbReference type="NCBI Taxonomy" id="408172"/>
    <lineage>
        <taxon>unclassified sequences</taxon>
        <taxon>metagenomes</taxon>
        <taxon>ecological metagenomes</taxon>
    </lineage>
</organism>
<sequence length="76" mass="8265">RVLRVSSIMDSKKLKNGPEIERNMVLEDALQILSKAGVFEATVTEGGKSIGSVELGKMTTAIARPREKAGQSDTYR</sequence>
<feature type="non-terminal residue" evidence="1">
    <location>
        <position position="1"/>
    </location>
</feature>
<name>A0A381TY18_9ZZZZ</name>